<organism evidence="18 19">
    <name type="scientific">Polluticaenibacter yanchengensis</name>
    <dbReference type="NCBI Taxonomy" id="3014562"/>
    <lineage>
        <taxon>Bacteria</taxon>
        <taxon>Pseudomonadati</taxon>
        <taxon>Bacteroidota</taxon>
        <taxon>Chitinophagia</taxon>
        <taxon>Chitinophagales</taxon>
        <taxon>Chitinophagaceae</taxon>
        <taxon>Polluticaenibacter</taxon>
    </lineage>
</organism>
<evidence type="ECO:0000256" key="12">
    <source>
        <dbReference type="ARBA" id="ARBA00023012"/>
    </source>
</evidence>
<proteinExistence type="predicted"/>
<dbReference type="Pfam" id="PF00672">
    <property type="entry name" value="HAMP"/>
    <property type="match status" value="1"/>
</dbReference>
<evidence type="ECO:0000256" key="3">
    <source>
        <dbReference type="ARBA" id="ARBA00012438"/>
    </source>
</evidence>
<dbReference type="InterPro" id="IPR050398">
    <property type="entry name" value="HssS/ArlS-like"/>
</dbReference>
<dbReference type="EC" id="2.7.13.3" evidence="3"/>
<evidence type="ECO:0000259" key="16">
    <source>
        <dbReference type="PROSITE" id="PS50109"/>
    </source>
</evidence>
<sequence>MKLLENTNIRHKTTVMFLLSTVAIVTFLSIVFYTSIEKIIDNDNDETLKLKSDIVAQLYLDDLRSKTNPDSIENNILALKLNRELVFSVKENHLSVLADSLKLPLMFLEQINTLQNGFYENDSLQYVGKKYNAPEDDFIVITSSENYFKKHIQKHLQRIMVISFFVVVFITFLISLYLSKNLFKPIVKITTRVKEISSQSLHLRLEKEKYNKELNQLINTFNEMLNRIETSFESQNNFISNASHELRTPLTSIIGVADVCLSKERQSEDYIETLTVILNEAEKLDRKTKALLSLAQTGFSGKVLKQEPIRIDELLWDCIATIQSLNQQSKIHFDISLIPENSAKLVVNGNKQLLHLAFSNIILNGCKYSNNELVKVSIGATNSKVVIIVQDHGIGIPKDEQQYIYDPFYRCSNTKKYEGYGIGLPLTRNIIKMHKGSILINSAENMGTIVEIHLPFK</sequence>
<evidence type="ECO:0000313" key="19">
    <source>
        <dbReference type="Proteomes" id="UP001210231"/>
    </source>
</evidence>
<keyword evidence="4" id="KW-1003">Cell membrane</keyword>
<dbReference type="PROSITE" id="PS50885">
    <property type="entry name" value="HAMP"/>
    <property type="match status" value="1"/>
</dbReference>
<evidence type="ECO:0000256" key="2">
    <source>
        <dbReference type="ARBA" id="ARBA00004651"/>
    </source>
</evidence>
<feature type="domain" description="HAMP" evidence="17">
    <location>
        <begin position="180"/>
        <end position="233"/>
    </location>
</feature>
<keyword evidence="7 15" id="KW-0812">Transmembrane</keyword>
<dbReference type="InterPro" id="IPR003594">
    <property type="entry name" value="HATPase_dom"/>
</dbReference>
<dbReference type="InterPro" id="IPR036890">
    <property type="entry name" value="HATPase_C_sf"/>
</dbReference>
<dbReference type="CDD" id="cd00082">
    <property type="entry name" value="HisKA"/>
    <property type="match status" value="1"/>
</dbReference>
<keyword evidence="5" id="KW-0597">Phosphoprotein</keyword>
<protein>
    <recommendedName>
        <fullName evidence="3">histidine kinase</fullName>
        <ecNumber evidence="3">2.7.13.3</ecNumber>
    </recommendedName>
</protein>
<dbReference type="SUPFAM" id="SSF158472">
    <property type="entry name" value="HAMP domain-like"/>
    <property type="match status" value="1"/>
</dbReference>
<evidence type="ECO:0000256" key="15">
    <source>
        <dbReference type="SAM" id="Phobius"/>
    </source>
</evidence>
<comment type="caution">
    <text evidence="18">The sequence shown here is derived from an EMBL/GenBank/DDBJ whole genome shotgun (WGS) entry which is preliminary data.</text>
</comment>
<reference evidence="18 19" key="1">
    <citation type="submission" date="2022-12" db="EMBL/GenBank/DDBJ databases">
        <title>Chitinophagaceae gen. sp. nov., a new member of the family Chitinophagaceae, isolated from soil in a chemical factory.</title>
        <authorList>
            <person name="Ke Z."/>
        </authorList>
    </citation>
    <scope>NUCLEOTIDE SEQUENCE [LARGE SCALE GENOMIC DNA]</scope>
    <source>
        <strain evidence="18 19">LY-5</strain>
    </source>
</reference>
<dbReference type="CDD" id="cd06225">
    <property type="entry name" value="HAMP"/>
    <property type="match status" value="1"/>
</dbReference>
<keyword evidence="8" id="KW-0547">Nucleotide-binding</keyword>
<dbReference type="RefSeq" id="WP_407030028.1">
    <property type="nucleotide sequence ID" value="NZ_JAQGEF010000002.1"/>
</dbReference>
<evidence type="ECO:0000256" key="14">
    <source>
        <dbReference type="SAM" id="Coils"/>
    </source>
</evidence>
<dbReference type="Gene3D" id="3.30.565.10">
    <property type="entry name" value="Histidine kinase-like ATPase, C-terminal domain"/>
    <property type="match status" value="1"/>
</dbReference>
<comment type="catalytic activity">
    <reaction evidence="1">
        <text>ATP + protein L-histidine = ADP + protein N-phospho-L-histidine.</text>
        <dbReference type="EC" id="2.7.13.3"/>
    </reaction>
</comment>
<evidence type="ECO:0000256" key="13">
    <source>
        <dbReference type="ARBA" id="ARBA00023136"/>
    </source>
</evidence>
<name>A0ABT4UHK1_9BACT</name>
<dbReference type="SMART" id="SM00388">
    <property type="entry name" value="HisKA"/>
    <property type="match status" value="1"/>
</dbReference>
<evidence type="ECO:0000256" key="6">
    <source>
        <dbReference type="ARBA" id="ARBA00022679"/>
    </source>
</evidence>
<keyword evidence="12" id="KW-0902">Two-component regulatory system</keyword>
<evidence type="ECO:0000256" key="5">
    <source>
        <dbReference type="ARBA" id="ARBA00022553"/>
    </source>
</evidence>
<keyword evidence="13 15" id="KW-0472">Membrane</keyword>
<keyword evidence="14" id="KW-0175">Coiled coil</keyword>
<feature type="transmembrane region" description="Helical" evidence="15">
    <location>
        <begin position="159"/>
        <end position="178"/>
    </location>
</feature>
<keyword evidence="19" id="KW-1185">Reference proteome</keyword>
<comment type="subcellular location">
    <subcellularLocation>
        <location evidence="2">Cell membrane</location>
        <topology evidence="2">Multi-pass membrane protein</topology>
    </subcellularLocation>
</comment>
<keyword evidence="9 18" id="KW-0418">Kinase</keyword>
<evidence type="ECO:0000256" key="1">
    <source>
        <dbReference type="ARBA" id="ARBA00000085"/>
    </source>
</evidence>
<evidence type="ECO:0000256" key="7">
    <source>
        <dbReference type="ARBA" id="ARBA00022692"/>
    </source>
</evidence>
<dbReference type="InterPro" id="IPR003661">
    <property type="entry name" value="HisK_dim/P_dom"/>
</dbReference>
<accession>A0ABT4UHK1</accession>
<feature type="transmembrane region" description="Helical" evidence="15">
    <location>
        <begin position="15"/>
        <end position="36"/>
    </location>
</feature>
<evidence type="ECO:0000313" key="18">
    <source>
        <dbReference type="EMBL" id="MDA3613700.1"/>
    </source>
</evidence>
<dbReference type="PRINTS" id="PR00344">
    <property type="entry name" value="BCTRLSENSOR"/>
</dbReference>
<dbReference type="GO" id="GO:0016301">
    <property type="term" value="F:kinase activity"/>
    <property type="evidence" value="ECO:0007669"/>
    <property type="project" value="UniProtKB-KW"/>
</dbReference>
<dbReference type="InterPro" id="IPR036097">
    <property type="entry name" value="HisK_dim/P_sf"/>
</dbReference>
<feature type="coiled-coil region" evidence="14">
    <location>
        <begin position="200"/>
        <end position="231"/>
    </location>
</feature>
<dbReference type="PANTHER" id="PTHR45528">
    <property type="entry name" value="SENSOR HISTIDINE KINASE CPXA"/>
    <property type="match status" value="1"/>
</dbReference>
<evidence type="ECO:0000256" key="9">
    <source>
        <dbReference type="ARBA" id="ARBA00022777"/>
    </source>
</evidence>
<dbReference type="PANTHER" id="PTHR45528:SF1">
    <property type="entry name" value="SENSOR HISTIDINE KINASE CPXA"/>
    <property type="match status" value="1"/>
</dbReference>
<dbReference type="Pfam" id="PF02518">
    <property type="entry name" value="HATPase_c"/>
    <property type="match status" value="1"/>
</dbReference>
<dbReference type="Pfam" id="PF00512">
    <property type="entry name" value="HisKA"/>
    <property type="match status" value="1"/>
</dbReference>
<dbReference type="SUPFAM" id="SSF47384">
    <property type="entry name" value="Homodimeric domain of signal transducing histidine kinase"/>
    <property type="match status" value="1"/>
</dbReference>
<dbReference type="InterPro" id="IPR005467">
    <property type="entry name" value="His_kinase_dom"/>
</dbReference>
<keyword evidence="10" id="KW-0067">ATP-binding</keyword>
<evidence type="ECO:0000256" key="8">
    <source>
        <dbReference type="ARBA" id="ARBA00022741"/>
    </source>
</evidence>
<evidence type="ECO:0000259" key="17">
    <source>
        <dbReference type="PROSITE" id="PS50885"/>
    </source>
</evidence>
<feature type="domain" description="Histidine kinase" evidence="16">
    <location>
        <begin position="241"/>
        <end position="457"/>
    </location>
</feature>
<gene>
    <name evidence="18" type="ORF">O3P16_02685</name>
</gene>
<evidence type="ECO:0000256" key="10">
    <source>
        <dbReference type="ARBA" id="ARBA00022840"/>
    </source>
</evidence>
<evidence type="ECO:0000256" key="11">
    <source>
        <dbReference type="ARBA" id="ARBA00022989"/>
    </source>
</evidence>
<dbReference type="PROSITE" id="PS50109">
    <property type="entry name" value="HIS_KIN"/>
    <property type="match status" value="1"/>
</dbReference>
<keyword evidence="11 15" id="KW-1133">Transmembrane helix</keyword>
<dbReference type="SUPFAM" id="SSF55874">
    <property type="entry name" value="ATPase domain of HSP90 chaperone/DNA topoisomerase II/histidine kinase"/>
    <property type="match status" value="1"/>
</dbReference>
<dbReference type="SMART" id="SM00304">
    <property type="entry name" value="HAMP"/>
    <property type="match status" value="1"/>
</dbReference>
<dbReference type="Proteomes" id="UP001210231">
    <property type="component" value="Unassembled WGS sequence"/>
</dbReference>
<keyword evidence="6" id="KW-0808">Transferase</keyword>
<dbReference type="CDD" id="cd00075">
    <property type="entry name" value="HATPase"/>
    <property type="match status" value="1"/>
</dbReference>
<evidence type="ECO:0000256" key="4">
    <source>
        <dbReference type="ARBA" id="ARBA00022475"/>
    </source>
</evidence>
<dbReference type="Gene3D" id="1.10.287.130">
    <property type="match status" value="1"/>
</dbReference>
<dbReference type="InterPro" id="IPR003660">
    <property type="entry name" value="HAMP_dom"/>
</dbReference>
<dbReference type="Gene3D" id="6.10.340.10">
    <property type="match status" value="1"/>
</dbReference>
<dbReference type="SMART" id="SM00387">
    <property type="entry name" value="HATPase_c"/>
    <property type="match status" value="1"/>
</dbReference>
<dbReference type="EMBL" id="JAQGEF010000002">
    <property type="protein sequence ID" value="MDA3613700.1"/>
    <property type="molecule type" value="Genomic_DNA"/>
</dbReference>
<dbReference type="InterPro" id="IPR004358">
    <property type="entry name" value="Sig_transdc_His_kin-like_C"/>
</dbReference>